<evidence type="ECO:0000313" key="2">
    <source>
        <dbReference type="Proteomes" id="UP000005496"/>
    </source>
</evidence>
<comment type="caution">
    <text evidence="1">The sequence shown here is derived from an EMBL/GenBank/DDBJ whole genome shotgun (WGS) entry which is preliminary data.</text>
</comment>
<accession>D6SKJ2</accession>
<evidence type="ECO:0000313" key="1">
    <source>
        <dbReference type="EMBL" id="EFI35203.1"/>
    </source>
</evidence>
<sequence>MIKEHENAVLTVDLPSTGLMAGDVGVVVHVYELGKAYEVEFIALDGNTVAVETLDAGKIRPVQEREMLHVRDMAAA</sequence>
<evidence type="ECO:0008006" key="3">
    <source>
        <dbReference type="Google" id="ProtNLM"/>
    </source>
</evidence>
<gene>
    <name evidence="1" type="ORF">Dthio_PD2611</name>
</gene>
<keyword evidence="2" id="KW-1185">Reference proteome</keyword>
<organism evidence="1 2">
    <name type="scientific">Desulfonatronospira thiodismutans ASO3-1</name>
    <dbReference type="NCBI Taxonomy" id="555779"/>
    <lineage>
        <taxon>Bacteria</taxon>
        <taxon>Pseudomonadati</taxon>
        <taxon>Thermodesulfobacteriota</taxon>
        <taxon>Desulfovibrionia</taxon>
        <taxon>Desulfovibrionales</taxon>
        <taxon>Desulfonatronovibrionaceae</taxon>
        <taxon>Desulfonatronospira</taxon>
    </lineage>
</organism>
<dbReference type="Pfam" id="PF16277">
    <property type="entry name" value="DUF4926"/>
    <property type="match status" value="1"/>
</dbReference>
<dbReference type="OrthoDB" id="27224at2"/>
<dbReference type="RefSeq" id="WP_008868337.1">
    <property type="nucleotide sequence ID" value="NZ_ACJN02000001.1"/>
</dbReference>
<name>D6SKJ2_9BACT</name>
<dbReference type="Proteomes" id="UP000005496">
    <property type="component" value="Unassembled WGS sequence"/>
</dbReference>
<dbReference type="EMBL" id="ACJN02000001">
    <property type="protein sequence ID" value="EFI35203.1"/>
    <property type="molecule type" value="Genomic_DNA"/>
</dbReference>
<dbReference type="eggNOG" id="ENOG5033BH9">
    <property type="taxonomic scope" value="Bacteria"/>
</dbReference>
<dbReference type="AlphaFoldDB" id="D6SKJ2"/>
<reference evidence="1" key="1">
    <citation type="submission" date="2010-05" db="EMBL/GenBank/DDBJ databases">
        <title>The draft genome of Desulfonatronospira thiodismutans ASO3-1.</title>
        <authorList>
            <consortium name="US DOE Joint Genome Institute (JGI-PGF)"/>
            <person name="Lucas S."/>
            <person name="Copeland A."/>
            <person name="Lapidus A."/>
            <person name="Cheng J.-F."/>
            <person name="Bruce D."/>
            <person name="Goodwin L."/>
            <person name="Pitluck S."/>
            <person name="Chertkov O."/>
            <person name="Brettin T."/>
            <person name="Detter J.C."/>
            <person name="Han C."/>
            <person name="Land M.L."/>
            <person name="Hauser L."/>
            <person name="Kyrpides N."/>
            <person name="Mikhailova N."/>
            <person name="Muyzer G."/>
            <person name="Woyke T."/>
        </authorList>
    </citation>
    <scope>NUCLEOTIDE SEQUENCE [LARGE SCALE GENOMIC DNA]</scope>
    <source>
        <strain evidence="1">ASO3-1</strain>
    </source>
</reference>
<protein>
    <recommendedName>
        <fullName evidence="3">DUF4926 domain-containing protein</fullName>
    </recommendedName>
</protein>
<dbReference type="InterPro" id="IPR032568">
    <property type="entry name" value="DUF4926"/>
</dbReference>
<proteinExistence type="predicted"/>